<keyword evidence="6" id="KW-0539">Nucleus</keyword>
<reference evidence="8" key="1">
    <citation type="journal article" date="2023" name="Mol. Phylogenet. Evol.">
        <title>Genome-scale phylogeny and comparative genomics of the fungal order Sordariales.</title>
        <authorList>
            <person name="Hensen N."/>
            <person name="Bonometti L."/>
            <person name="Westerberg I."/>
            <person name="Brannstrom I.O."/>
            <person name="Guillou S."/>
            <person name="Cros-Aarteil S."/>
            <person name="Calhoun S."/>
            <person name="Haridas S."/>
            <person name="Kuo A."/>
            <person name="Mondo S."/>
            <person name="Pangilinan J."/>
            <person name="Riley R."/>
            <person name="LaButti K."/>
            <person name="Andreopoulos B."/>
            <person name="Lipzen A."/>
            <person name="Chen C."/>
            <person name="Yan M."/>
            <person name="Daum C."/>
            <person name="Ng V."/>
            <person name="Clum A."/>
            <person name="Steindorff A."/>
            <person name="Ohm R.A."/>
            <person name="Martin F."/>
            <person name="Silar P."/>
            <person name="Natvig D.O."/>
            <person name="Lalanne C."/>
            <person name="Gautier V."/>
            <person name="Ament-Velasquez S.L."/>
            <person name="Kruys A."/>
            <person name="Hutchinson M.I."/>
            <person name="Powell A.J."/>
            <person name="Barry K."/>
            <person name="Miller A.N."/>
            <person name="Grigoriev I.V."/>
            <person name="Debuchy R."/>
            <person name="Gladieux P."/>
            <person name="Hiltunen Thoren M."/>
            <person name="Johannesson H."/>
        </authorList>
    </citation>
    <scope>NUCLEOTIDE SEQUENCE</scope>
    <source>
        <strain evidence="8">CBS 232.78</strain>
    </source>
</reference>
<dbReference type="InterPro" id="IPR029479">
    <property type="entry name" value="Nitroreductase"/>
</dbReference>
<dbReference type="GO" id="GO:0005634">
    <property type="term" value="C:nucleus"/>
    <property type="evidence" value="ECO:0007669"/>
    <property type="project" value="UniProtKB-SubCell"/>
</dbReference>
<feature type="domain" description="Nitroreductase" evidence="7">
    <location>
        <begin position="113"/>
        <end position="281"/>
    </location>
</feature>
<dbReference type="InterPro" id="IPR033877">
    <property type="entry name" value="Frm2/Hbn1"/>
</dbReference>
<protein>
    <submittedName>
        <fullName evidence="8">Nitroreductase-like protein</fullName>
    </submittedName>
</protein>
<dbReference type="SUPFAM" id="SSF55469">
    <property type="entry name" value="FMN-dependent nitroreductase-like"/>
    <property type="match status" value="1"/>
</dbReference>
<dbReference type="FunFam" id="3.40.109.10:FF:000001">
    <property type="entry name" value="Nitroreductase family"/>
    <property type="match status" value="1"/>
</dbReference>
<comment type="similarity">
    <text evidence="3">Belongs to the nitroreductase family.</text>
</comment>
<evidence type="ECO:0000313" key="8">
    <source>
        <dbReference type="EMBL" id="KAK3370127.1"/>
    </source>
</evidence>
<dbReference type="Gene3D" id="3.40.109.10">
    <property type="entry name" value="NADH Oxidase"/>
    <property type="match status" value="1"/>
</dbReference>
<dbReference type="Pfam" id="PF00881">
    <property type="entry name" value="Nitroreductase"/>
    <property type="match status" value="1"/>
</dbReference>
<dbReference type="PANTHER" id="PTHR43035:SF1">
    <property type="entry name" value="FATTY ACID REPRESSION MUTANT PROTEIN 2-RELATED"/>
    <property type="match status" value="1"/>
</dbReference>
<comment type="caution">
    <text evidence="8">The sequence shown here is derived from an EMBL/GenBank/DDBJ whole genome shotgun (WGS) entry which is preliminary data.</text>
</comment>
<evidence type="ECO:0000256" key="4">
    <source>
        <dbReference type="ARBA" id="ARBA00022490"/>
    </source>
</evidence>
<keyword evidence="5" id="KW-0560">Oxidoreductase</keyword>
<proteinExistence type="inferred from homology"/>
<dbReference type="InterPro" id="IPR000415">
    <property type="entry name" value="Nitroreductase-like"/>
</dbReference>
<evidence type="ECO:0000256" key="5">
    <source>
        <dbReference type="ARBA" id="ARBA00023002"/>
    </source>
</evidence>
<name>A0AAE0K5R2_9PEZI</name>
<keyword evidence="4" id="KW-0963">Cytoplasm</keyword>
<dbReference type="AlphaFoldDB" id="A0AAE0K5R2"/>
<dbReference type="GO" id="GO:0016491">
    <property type="term" value="F:oxidoreductase activity"/>
    <property type="evidence" value="ECO:0007669"/>
    <property type="project" value="UniProtKB-KW"/>
</dbReference>
<comment type="subcellular location">
    <subcellularLocation>
        <location evidence="2">Cytoplasm</location>
    </subcellularLocation>
    <subcellularLocation>
        <location evidence="1">Nucleus</location>
    </subcellularLocation>
</comment>
<evidence type="ECO:0000256" key="3">
    <source>
        <dbReference type="ARBA" id="ARBA00007118"/>
    </source>
</evidence>
<dbReference type="Proteomes" id="UP001285441">
    <property type="component" value="Unassembled WGS sequence"/>
</dbReference>
<dbReference type="EMBL" id="JAULSW010000009">
    <property type="protein sequence ID" value="KAK3370127.1"/>
    <property type="molecule type" value="Genomic_DNA"/>
</dbReference>
<keyword evidence="9" id="KW-1185">Reference proteome</keyword>
<evidence type="ECO:0000259" key="7">
    <source>
        <dbReference type="Pfam" id="PF00881"/>
    </source>
</evidence>
<dbReference type="GO" id="GO:0005737">
    <property type="term" value="C:cytoplasm"/>
    <property type="evidence" value="ECO:0007669"/>
    <property type="project" value="UniProtKB-SubCell"/>
</dbReference>
<reference evidence="8" key="2">
    <citation type="submission" date="2023-06" db="EMBL/GenBank/DDBJ databases">
        <authorList>
            <consortium name="Lawrence Berkeley National Laboratory"/>
            <person name="Haridas S."/>
            <person name="Hensen N."/>
            <person name="Bonometti L."/>
            <person name="Westerberg I."/>
            <person name="Brannstrom I.O."/>
            <person name="Guillou S."/>
            <person name="Cros-Aarteil S."/>
            <person name="Calhoun S."/>
            <person name="Kuo A."/>
            <person name="Mondo S."/>
            <person name="Pangilinan J."/>
            <person name="Riley R."/>
            <person name="LaButti K."/>
            <person name="Andreopoulos B."/>
            <person name="Lipzen A."/>
            <person name="Chen C."/>
            <person name="Yanf M."/>
            <person name="Daum C."/>
            <person name="Ng V."/>
            <person name="Clum A."/>
            <person name="Steindorff A."/>
            <person name="Ohm R."/>
            <person name="Martin F."/>
            <person name="Silar P."/>
            <person name="Natvig D."/>
            <person name="Lalanne C."/>
            <person name="Gautier V."/>
            <person name="Ament-velasquez S.L."/>
            <person name="Kruys A."/>
            <person name="Hutchinson M.I."/>
            <person name="Powell A.J."/>
            <person name="Barry K."/>
            <person name="Miller A.N."/>
            <person name="Grigoriev I.V."/>
            <person name="Debuchy R."/>
            <person name="Gladieux P."/>
            <person name="Thoren M.H."/>
            <person name="Johannesson H."/>
        </authorList>
    </citation>
    <scope>NUCLEOTIDE SEQUENCE</scope>
    <source>
        <strain evidence="8">CBS 232.78</strain>
    </source>
</reference>
<accession>A0AAE0K5R2</accession>
<dbReference type="CDD" id="cd02140">
    <property type="entry name" value="Frm2-like"/>
    <property type="match status" value="1"/>
</dbReference>
<evidence type="ECO:0000313" key="9">
    <source>
        <dbReference type="Proteomes" id="UP001285441"/>
    </source>
</evidence>
<organism evidence="8 9">
    <name type="scientific">Podospora didyma</name>
    <dbReference type="NCBI Taxonomy" id="330526"/>
    <lineage>
        <taxon>Eukaryota</taxon>
        <taxon>Fungi</taxon>
        <taxon>Dikarya</taxon>
        <taxon>Ascomycota</taxon>
        <taxon>Pezizomycotina</taxon>
        <taxon>Sordariomycetes</taxon>
        <taxon>Sordariomycetidae</taxon>
        <taxon>Sordariales</taxon>
        <taxon>Podosporaceae</taxon>
        <taxon>Podospora</taxon>
    </lineage>
</organism>
<dbReference type="PANTHER" id="PTHR43035">
    <property type="entry name" value="FATTY ACID REPRESSION MUTANT PROTEIN 2-RELATED"/>
    <property type="match status" value="1"/>
</dbReference>
<sequence length="304" mass="33518">MYMYQGHIHCSHRLLHLTFTRPLAFSSTHPSELLVLPISMQRLAYSPAIRALSSSSSLRTASSLQRFVAAAPLQATTTRLLPSRRPSSRSFTTTPTIMSSTVAGGANALLDLIKNRRSHYALNKDLTISPERVQEIVKEALQHVPSSFNSQSNRVVVLFGAEHDKFWDITTEVLKGMVPEDKWEATAGRMAMFKGGAGTILFFEDVTVVEGMQAKFALYADRFPVWATQSTGMLQHTLWVALEAEGLGANLQHYNPIVDAKVADEWKLPATWKLNAQLVFGGKSAEAGEKAFGPIEEKLKVFGA</sequence>
<evidence type="ECO:0000256" key="1">
    <source>
        <dbReference type="ARBA" id="ARBA00004123"/>
    </source>
</evidence>
<evidence type="ECO:0000256" key="6">
    <source>
        <dbReference type="ARBA" id="ARBA00023242"/>
    </source>
</evidence>
<evidence type="ECO:0000256" key="2">
    <source>
        <dbReference type="ARBA" id="ARBA00004496"/>
    </source>
</evidence>
<gene>
    <name evidence="8" type="ORF">B0H63DRAFT_486240</name>
</gene>
<dbReference type="GO" id="GO:0034599">
    <property type="term" value="P:cellular response to oxidative stress"/>
    <property type="evidence" value="ECO:0007669"/>
    <property type="project" value="InterPro"/>
</dbReference>